<reference evidence="1 2" key="1">
    <citation type="submission" date="2024-06" db="EMBL/GenBank/DDBJ databases">
        <authorList>
            <person name="Li F."/>
        </authorList>
    </citation>
    <scope>NUCLEOTIDE SEQUENCE [LARGE SCALE GENOMIC DNA]</scope>
    <source>
        <strain evidence="1 2">GXAS 311</strain>
    </source>
</reference>
<dbReference type="InterPro" id="IPR050266">
    <property type="entry name" value="AB_hydrolase_sf"/>
</dbReference>
<comment type="caution">
    <text evidence="1">The sequence shown here is derived from an EMBL/GenBank/DDBJ whole genome shotgun (WGS) entry which is preliminary data.</text>
</comment>
<sequence>MIEYKIELAGTPCSVVEWNPGGSILVFAFHGWLDNLASFESLVPFLPDIRLVAVDFPGHGHSDHLLPGRPYHFIDGIYVIDDLANHFGQQKINLLGHSMGGALSILYAAAEPGRVNKMVIIESLGPLTSEPGEVQMLLHNTLSQRRSQLDKNKPVYPRYELALGIRAQASQIEAFLIEPIVERGLTKIEGGYTWSADSRLRNASPIRLSESHVLSLIQQIHTPVLLIEGESGYLRNKAQFDARFSLFKTIERVIFTGGHHVHLEQPEQCAQQIRKFFA</sequence>
<evidence type="ECO:0000313" key="2">
    <source>
        <dbReference type="Proteomes" id="UP001548189"/>
    </source>
</evidence>
<dbReference type="EMBL" id="JBEVCJ010000003">
    <property type="protein sequence ID" value="MET1254297.1"/>
    <property type="molecule type" value="Genomic_DNA"/>
</dbReference>
<dbReference type="Gene3D" id="3.40.50.1820">
    <property type="entry name" value="alpha/beta hydrolase"/>
    <property type="match status" value="1"/>
</dbReference>
<dbReference type="SUPFAM" id="SSF53474">
    <property type="entry name" value="alpha/beta-Hydrolases"/>
    <property type="match status" value="1"/>
</dbReference>
<dbReference type="InterPro" id="IPR000073">
    <property type="entry name" value="AB_hydrolase_1"/>
</dbReference>
<gene>
    <name evidence="1" type="ORF">ABVT43_04060</name>
</gene>
<organism evidence="1 2">
    <name type="scientific">Aliikangiella maris</name>
    <dbReference type="NCBI Taxonomy" id="3162458"/>
    <lineage>
        <taxon>Bacteria</taxon>
        <taxon>Pseudomonadati</taxon>
        <taxon>Pseudomonadota</taxon>
        <taxon>Gammaproteobacteria</taxon>
        <taxon>Oceanospirillales</taxon>
        <taxon>Pleioneaceae</taxon>
        <taxon>Aliikangiella</taxon>
    </lineage>
</organism>
<keyword evidence="1" id="KW-0378">Hydrolase</keyword>
<proteinExistence type="predicted"/>
<dbReference type="Proteomes" id="UP001548189">
    <property type="component" value="Unassembled WGS sequence"/>
</dbReference>
<accession>A0ABV2BQU1</accession>
<dbReference type="PANTHER" id="PTHR43798">
    <property type="entry name" value="MONOACYLGLYCEROL LIPASE"/>
    <property type="match status" value="1"/>
</dbReference>
<name>A0ABV2BQU1_9GAMM</name>
<keyword evidence="2" id="KW-1185">Reference proteome</keyword>
<dbReference type="PANTHER" id="PTHR43798:SF14">
    <property type="entry name" value="SERINE HYDROLASE-LIKE PROTEIN DDB_G0286239"/>
    <property type="match status" value="1"/>
</dbReference>
<dbReference type="InterPro" id="IPR029058">
    <property type="entry name" value="AB_hydrolase_fold"/>
</dbReference>
<dbReference type="GO" id="GO:0016787">
    <property type="term" value="F:hydrolase activity"/>
    <property type="evidence" value="ECO:0007669"/>
    <property type="project" value="UniProtKB-KW"/>
</dbReference>
<evidence type="ECO:0000313" key="1">
    <source>
        <dbReference type="EMBL" id="MET1254297.1"/>
    </source>
</evidence>
<dbReference type="PRINTS" id="PR00111">
    <property type="entry name" value="ABHYDROLASE"/>
</dbReference>
<protein>
    <submittedName>
        <fullName evidence="1">Alpha/beta hydrolase</fullName>
    </submittedName>
</protein>
<dbReference type="Pfam" id="PF00561">
    <property type="entry name" value="Abhydrolase_1"/>
    <property type="match status" value="1"/>
</dbReference>